<feature type="domain" description="Protein kinase" evidence="1">
    <location>
        <begin position="220"/>
        <end position="589"/>
    </location>
</feature>
<dbReference type="Pfam" id="PF14479">
    <property type="entry name" value="HeLo"/>
    <property type="match status" value="1"/>
</dbReference>
<dbReference type="Gene3D" id="1.20.120.1020">
    <property type="entry name" value="Prion-inhibition and propagation, HeLo domain"/>
    <property type="match status" value="1"/>
</dbReference>
<dbReference type="Gene3D" id="1.10.510.10">
    <property type="entry name" value="Transferase(Phosphotransferase) domain 1"/>
    <property type="match status" value="1"/>
</dbReference>
<dbReference type="EMBL" id="JAULSU010000005">
    <property type="protein sequence ID" value="KAK0616379.1"/>
    <property type="molecule type" value="Genomic_DNA"/>
</dbReference>
<name>A0AA39WJ85_9PEZI</name>
<accession>A0AA39WJ85</accession>
<dbReference type="InterPro" id="IPR000719">
    <property type="entry name" value="Prot_kinase_dom"/>
</dbReference>
<organism evidence="2 3">
    <name type="scientific">Immersiella caudata</name>
    <dbReference type="NCBI Taxonomy" id="314043"/>
    <lineage>
        <taxon>Eukaryota</taxon>
        <taxon>Fungi</taxon>
        <taxon>Dikarya</taxon>
        <taxon>Ascomycota</taxon>
        <taxon>Pezizomycotina</taxon>
        <taxon>Sordariomycetes</taxon>
        <taxon>Sordariomycetidae</taxon>
        <taxon>Sordariales</taxon>
        <taxon>Lasiosphaeriaceae</taxon>
        <taxon>Immersiella</taxon>
    </lineage>
</organism>
<reference evidence="2" key="1">
    <citation type="submission" date="2023-06" db="EMBL/GenBank/DDBJ databases">
        <title>Genome-scale phylogeny and comparative genomics of the fungal order Sordariales.</title>
        <authorList>
            <consortium name="Lawrence Berkeley National Laboratory"/>
            <person name="Hensen N."/>
            <person name="Bonometti L."/>
            <person name="Westerberg I."/>
            <person name="Brannstrom I.O."/>
            <person name="Guillou S."/>
            <person name="Cros-Aarteil S."/>
            <person name="Calhoun S."/>
            <person name="Haridas S."/>
            <person name="Kuo A."/>
            <person name="Mondo S."/>
            <person name="Pangilinan J."/>
            <person name="Riley R."/>
            <person name="Labutti K."/>
            <person name="Andreopoulos B."/>
            <person name="Lipzen A."/>
            <person name="Chen C."/>
            <person name="Yanf M."/>
            <person name="Daum C."/>
            <person name="Ng V."/>
            <person name="Clum A."/>
            <person name="Steindorff A."/>
            <person name="Ohm R."/>
            <person name="Martin F."/>
            <person name="Silar P."/>
            <person name="Natvig D."/>
            <person name="Lalanne C."/>
            <person name="Gautier V."/>
            <person name="Ament-Velasquez S.L."/>
            <person name="Kruys A."/>
            <person name="Hutchinson M.I."/>
            <person name="Powell A.J."/>
            <person name="Barry K."/>
            <person name="Miller A.N."/>
            <person name="Grigoriev I.V."/>
            <person name="Debuchy R."/>
            <person name="Gladieux P."/>
            <person name="Thoren M.H."/>
            <person name="Johannesson H."/>
        </authorList>
    </citation>
    <scope>NUCLEOTIDE SEQUENCE</scope>
    <source>
        <strain evidence="2">CBS 606.72</strain>
    </source>
</reference>
<dbReference type="GO" id="GO:0005524">
    <property type="term" value="F:ATP binding"/>
    <property type="evidence" value="ECO:0007669"/>
    <property type="project" value="InterPro"/>
</dbReference>
<dbReference type="GO" id="GO:0004672">
    <property type="term" value="F:protein kinase activity"/>
    <property type="evidence" value="ECO:0007669"/>
    <property type="project" value="InterPro"/>
</dbReference>
<dbReference type="InterPro" id="IPR038305">
    <property type="entry name" value="HeLo_sf"/>
</dbReference>
<keyword evidence="2" id="KW-0034">Amyloid</keyword>
<evidence type="ECO:0000313" key="3">
    <source>
        <dbReference type="Proteomes" id="UP001175000"/>
    </source>
</evidence>
<comment type="caution">
    <text evidence="2">The sequence shown here is derived from an EMBL/GenBank/DDBJ whole genome shotgun (WGS) entry which is preliminary data.</text>
</comment>
<dbReference type="Proteomes" id="UP001175000">
    <property type="component" value="Unassembled WGS sequence"/>
</dbReference>
<evidence type="ECO:0000313" key="2">
    <source>
        <dbReference type="EMBL" id="KAK0616379.1"/>
    </source>
</evidence>
<keyword evidence="2" id="KW-0640">Prion</keyword>
<dbReference type="SUPFAM" id="SSF56112">
    <property type="entry name" value="Protein kinase-like (PK-like)"/>
    <property type="match status" value="1"/>
</dbReference>
<proteinExistence type="predicted"/>
<gene>
    <name evidence="2" type="ORF">B0T14DRAFT_567985</name>
</gene>
<sequence>MAELAIAIVPLCLKLIFHSYQAFSEASELGKSSQKLFWRFKIQEARLRIWAKEWGLIDDHGNHQAGQLGRDVDDDKIVVETLVRVSDLFRDHEQLRARYGLTLASDTESHSAANTPSLATAIVDLATNPMAPSATYNALHGNAALATAAKKDAELRAALERMARPLAKLRWAVVDRTRFEAMITDLRDYNDGLYCLLSSVGRRRLRQALAPELIPGQKQADVVHTLGAASAEYADLASVAVLTAKRLQLEATTSTLGPLDAPDRLRIEGHRIEFDLQHTTPAVHQDRAIAFYTETPGAPRRVVLVEWKRYDKQLGEAIKQQQLSRLRGLAHLLNIDHKPPYLQVPYCLGFVADEWHPRIGFVFEYGGYTPPWSLQDVLISSAVPHVGDRFRLAHELCLSVCILHSAGWLHKGIRSENIIFSSPIPPHAGAADAAALQLDNPLFLGFEYARPDVLGAFSETIDNPSPQALLYRHPLCVDAGGRPRSRFEPAHDVYSLGVVLLEIGLWCSVEALWSKGKYTERLDSRFARHLCDHYAPQLGGKMGKIYMEAVTACLSGQYANGNDIGPEASTPTQERFYWAVVNPLSKLVA</sequence>
<evidence type="ECO:0000259" key="1">
    <source>
        <dbReference type="PROSITE" id="PS50011"/>
    </source>
</evidence>
<dbReference type="PANTHER" id="PTHR37542">
    <property type="entry name" value="HELO DOMAIN-CONTAINING PROTEIN-RELATED"/>
    <property type="match status" value="1"/>
</dbReference>
<dbReference type="AlphaFoldDB" id="A0AA39WJ85"/>
<dbReference type="InterPro" id="IPR029498">
    <property type="entry name" value="HeLo_dom"/>
</dbReference>
<dbReference type="PANTHER" id="PTHR37542:SF3">
    <property type="entry name" value="PRION-INHIBITION AND PROPAGATION HELO DOMAIN-CONTAINING PROTEIN"/>
    <property type="match status" value="1"/>
</dbReference>
<keyword evidence="3" id="KW-1185">Reference proteome</keyword>
<dbReference type="InterPro" id="IPR011009">
    <property type="entry name" value="Kinase-like_dom_sf"/>
</dbReference>
<protein>
    <submittedName>
        <fullName evidence="2">Prion-inhibition and propagation-domain-containing protein</fullName>
    </submittedName>
</protein>
<dbReference type="PROSITE" id="PS50011">
    <property type="entry name" value="PROTEIN_KINASE_DOM"/>
    <property type="match status" value="1"/>
</dbReference>